<proteinExistence type="predicted"/>
<protein>
    <submittedName>
        <fullName evidence="1">Uncharacterized protein</fullName>
    </submittedName>
</protein>
<sequence>MCICTVICAALHRIHIYILHIHTYFSTPYIHTHHTYPYIGIHTCPTHLHSYAYAYAHPRLATGNICIHTTHTGISYSLWSAYTY</sequence>
<keyword evidence="2" id="KW-1185">Reference proteome</keyword>
<dbReference type="Proteomes" id="UP000799778">
    <property type="component" value="Unassembled WGS sequence"/>
</dbReference>
<dbReference type="EMBL" id="ML978072">
    <property type="protein sequence ID" value="KAF2012490.1"/>
    <property type="molecule type" value="Genomic_DNA"/>
</dbReference>
<evidence type="ECO:0000313" key="2">
    <source>
        <dbReference type="Proteomes" id="UP000799778"/>
    </source>
</evidence>
<gene>
    <name evidence="1" type="ORF">BU24DRAFT_252989</name>
</gene>
<dbReference type="GeneID" id="54279809"/>
<accession>A0A6A5XI90</accession>
<organism evidence="1 2">
    <name type="scientific">Aaosphaeria arxii CBS 175.79</name>
    <dbReference type="NCBI Taxonomy" id="1450172"/>
    <lineage>
        <taxon>Eukaryota</taxon>
        <taxon>Fungi</taxon>
        <taxon>Dikarya</taxon>
        <taxon>Ascomycota</taxon>
        <taxon>Pezizomycotina</taxon>
        <taxon>Dothideomycetes</taxon>
        <taxon>Pleosporomycetidae</taxon>
        <taxon>Pleosporales</taxon>
        <taxon>Pleosporales incertae sedis</taxon>
        <taxon>Aaosphaeria</taxon>
    </lineage>
</organism>
<dbReference type="AlphaFoldDB" id="A0A6A5XI90"/>
<reference evidence="1" key="1">
    <citation type="journal article" date="2020" name="Stud. Mycol.">
        <title>101 Dothideomycetes genomes: a test case for predicting lifestyles and emergence of pathogens.</title>
        <authorList>
            <person name="Haridas S."/>
            <person name="Albert R."/>
            <person name="Binder M."/>
            <person name="Bloem J."/>
            <person name="Labutti K."/>
            <person name="Salamov A."/>
            <person name="Andreopoulos B."/>
            <person name="Baker S."/>
            <person name="Barry K."/>
            <person name="Bills G."/>
            <person name="Bluhm B."/>
            <person name="Cannon C."/>
            <person name="Castanera R."/>
            <person name="Culley D."/>
            <person name="Daum C."/>
            <person name="Ezra D."/>
            <person name="Gonzalez J."/>
            <person name="Henrissat B."/>
            <person name="Kuo A."/>
            <person name="Liang C."/>
            <person name="Lipzen A."/>
            <person name="Lutzoni F."/>
            <person name="Magnuson J."/>
            <person name="Mondo S."/>
            <person name="Nolan M."/>
            <person name="Ohm R."/>
            <person name="Pangilinan J."/>
            <person name="Park H.-J."/>
            <person name="Ramirez L."/>
            <person name="Alfaro M."/>
            <person name="Sun H."/>
            <person name="Tritt A."/>
            <person name="Yoshinaga Y."/>
            <person name="Zwiers L.-H."/>
            <person name="Turgeon B."/>
            <person name="Goodwin S."/>
            <person name="Spatafora J."/>
            <person name="Crous P."/>
            <person name="Grigoriev I."/>
        </authorList>
    </citation>
    <scope>NUCLEOTIDE SEQUENCE</scope>
    <source>
        <strain evidence="1">CBS 175.79</strain>
    </source>
</reference>
<name>A0A6A5XI90_9PLEO</name>
<evidence type="ECO:0000313" key="1">
    <source>
        <dbReference type="EMBL" id="KAF2012490.1"/>
    </source>
</evidence>
<dbReference type="RefSeq" id="XP_033380829.1">
    <property type="nucleotide sequence ID" value="XM_033522412.1"/>
</dbReference>